<evidence type="ECO:0000259" key="6">
    <source>
        <dbReference type="PROSITE" id="PS01033"/>
    </source>
</evidence>
<evidence type="ECO:0000256" key="1">
    <source>
        <dbReference type="ARBA" id="ARBA00022617"/>
    </source>
</evidence>
<evidence type="ECO:0000313" key="7">
    <source>
        <dbReference type="EMBL" id="TCP60012.1"/>
    </source>
</evidence>
<evidence type="ECO:0000256" key="4">
    <source>
        <dbReference type="ARBA" id="ARBA00023004"/>
    </source>
</evidence>
<dbReference type="GO" id="GO:0071949">
    <property type="term" value="F:FAD binding"/>
    <property type="evidence" value="ECO:0007669"/>
    <property type="project" value="TreeGrafter"/>
</dbReference>
<keyword evidence="5" id="KW-0813">Transport</keyword>
<dbReference type="Proteomes" id="UP000295050">
    <property type="component" value="Unassembled WGS sequence"/>
</dbReference>
<dbReference type="PANTHER" id="PTHR43396:SF3">
    <property type="entry name" value="FLAVOHEMOPROTEIN"/>
    <property type="match status" value="1"/>
</dbReference>
<keyword evidence="1 5" id="KW-0349">Heme</keyword>
<evidence type="ECO:0000313" key="8">
    <source>
        <dbReference type="Proteomes" id="UP000295050"/>
    </source>
</evidence>
<proteinExistence type="inferred from homology"/>
<dbReference type="GO" id="GO:0005344">
    <property type="term" value="F:oxygen carrier activity"/>
    <property type="evidence" value="ECO:0007669"/>
    <property type="project" value="UniProtKB-KW"/>
</dbReference>
<dbReference type="GO" id="GO:0046210">
    <property type="term" value="P:nitric oxide catabolic process"/>
    <property type="evidence" value="ECO:0007669"/>
    <property type="project" value="TreeGrafter"/>
</dbReference>
<evidence type="ECO:0000256" key="2">
    <source>
        <dbReference type="ARBA" id="ARBA00022621"/>
    </source>
</evidence>
<dbReference type="InterPro" id="IPR012292">
    <property type="entry name" value="Globin/Proto"/>
</dbReference>
<dbReference type="GO" id="GO:0008941">
    <property type="term" value="F:nitric oxide dioxygenase NAD(P)H activity"/>
    <property type="evidence" value="ECO:0007669"/>
    <property type="project" value="TreeGrafter"/>
</dbReference>
<reference evidence="7 8" key="1">
    <citation type="submission" date="2019-03" db="EMBL/GenBank/DDBJ databases">
        <title>Genomic Encyclopedia of Type Strains, Phase IV (KMG-IV): sequencing the most valuable type-strain genomes for metagenomic binning, comparative biology and taxonomic classification.</title>
        <authorList>
            <person name="Goeker M."/>
        </authorList>
    </citation>
    <scope>NUCLEOTIDE SEQUENCE [LARGE SCALE GENOMIC DNA]</scope>
    <source>
        <strain evidence="7 8">DSM 24766</strain>
    </source>
</reference>
<name>A0A4R2R9U7_9RHOB</name>
<evidence type="ECO:0000256" key="3">
    <source>
        <dbReference type="ARBA" id="ARBA00022723"/>
    </source>
</evidence>
<dbReference type="Pfam" id="PF00042">
    <property type="entry name" value="Globin"/>
    <property type="match status" value="1"/>
</dbReference>
<dbReference type="RefSeq" id="WP_165910190.1">
    <property type="nucleotide sequence ID" value="NZ_SLXU01000013.1"/>
</dbReference>
<organism evidence="7 8">
    <name type="scientific">Rhodovulum bhavnagarense</name>
    <dbReference type="NCBI Taxonomy" id="992286"/>
    <lineage>
        <taxon>Bacteria</taxon>
        <taxon>Pseudomonadati</taxon>
        <taxon>Pseudomonadota</taxon>
        <taxon>Alphaproteobacteria</taxon>
        <taxon>Rhodobacterales</taxon>
        <taxon>Paracoccaceae</taxon>
        <taxon>Rhodovulum</taxon>
    </lineage>
</organism>
<dbReference type="GO" id="GO:0020037">
    <property type="term" value="F:heme binding"/>
    <property type="evidence" value="ECO:0007669"/>
    <property type="project" value="InterPro"/>
</dbReference>
<keyword evidence="3" id="KW-0479">Metal-binding</keyword>
<dbReference type="GO" id="GO:0019825">
    <property type="term" value="F:oxygen binding"/>
    <property type="evidence" value="ECO:0007669"/>
    <property type="project" value="InterPro"/>
</dbReference>
<dbReference type="PANTHER" id="PTHR43396">
    <property type="entry name" value="FLAVOHEMOPROTEIN"/>
    <property type="match status" value="1"/>
</dbReference>
<dbReference type="AlphaFoldDB" id="A0A4R2R9U7"/>
<evidence type="ECO:0000256" key="5">
    <source>
        <dbReference type="RuleBase" id="RU000356"/>
    </source>
</evidence>
<keyword evidence="8" id="KW-1185">Reference proteome</keyword>
<gene>
    <name evidence="7" type="ORF">EV663_1138</name>
</gene>
<comment type="caution">
    <text evidence="7">The sequence shown here is derived from an EMBL/GenBank/DDBJ whole genome shotgun (WGS) entry which is preliminary data.</text>
</comment>
<comment type="similarity">
    <text evidence="5">Belongs to the globin family.</text>
</comment>
<dbReference type="PROSITE" id="PS01033">
    <property type="entry name" value="GLOBIN"/>
    <property type="match status" value="1"/>
</dbReference>
<keyword evidence="4" id="KW-0408">Iron</keyword>
<keyword evidence="2 5" id="KW-0561">Oxygen transport</keyword>
<accession>A0A4R2R9U7</accession>
<protein>
    <submittedName>
        <fullName evidence="7">Hemoglobin-like flavoprotein</fullName>
    </submittedName>
</protein>
<dbReference type="InterPro" id="IPR000971">
    <property type="entry name" value="Globin"/>
</dbReference>
<dbReference type="EMBL" id="SLXU01000013">
    <property type="protein sequence ID" value="TCP60012.1"/>
    <property type="molecule type" value="Genomic_DNA"/>
</dbReference>
<sequence length="137" mass="15035">MTSVSDINRVRRTWAIAATIPGNIAAAFYDHLFRLDPSARTLFSTDMGLQGNKLVETLDYIIDSHDNTAGLADAVSELALRHKGYGVTPDQYGHVGEALVCALDDLLGRDFSAQDRAAWQRIFGELSRQMIAAAHED</sequence>
<dbReference type="InterPro" id="IPR009050">
    <property type="entry name" value="Globin-like_sf"/>
</dbReference>
<dbReference type="GO" id="GO:0071500">
    <property type="term" value="P:cellular response to nitrosative stress"/>
    <property type="evidence" value="ECO:0007669"/>
    <property type="project" value="TreeGrafter"/>
</dbReference>
<dbReference type="SUPFAM" id="SSF46458">
    <property type="entry name" value="Globin-like"/>
    <property type="match status" value="1"/>
</dbReference>
<dbReference type="Gene3D" id="1.10.490.10">
    <property type="entry name" value="Globins"/>
    <property type="match status" value="1"/>
</dbReference>
<dbReference type="GO" id="GO:0046872">
    <property type="term" value="F:metal ion binding"/>
    <property type="evidence" value="ECO:0007669"/>
    <property type="project" value="UniProtKB-KW"/>
</dbReference>
<feature type="domain" description="Globin" evidence="6">
    <location>
        <begin position="1"/>
        <end position="135"/>
    </location>
</feature>